<accession>A0A914BHT5</accession>
<dbReference type="InterPro" id="IPR053872">
    <property type="entry name" value="CATSPERG_N"/>
</dbReference>
<protein>
    <submittedName>
        <fullName evidence="4">Uncharacterized protein</fullName>
    </submittedName>
</protein>
<dbReference type="InterPro" id="IPR028246">
    <property type="entry name" value="CATSPERG"/>
</dbReference>
<sequence length="612" mass="69459">MSPLITFIVAICCSVDSTIAICKWQGTVASQDSAAKTAFAKDREALITQWNFPNAFQPIGDKENLTFPYFLCLQVYCDGKLSSRIARTIAFSGILPMVRLTLAEQDTESYHPNAVQYNLPGAVVDVNDTTVPGIIAELSQPAWFVPLFLDAKSRVMHFDVKIGCSGCQIETFRQLVNIADDNILSANRYDNISILSLSTLIHQLPVLLSGRPYQAIASYGKTPTYVIGGIPGSATVILSNSEFITTKAVELEDVVINSTADKLIIHKQLILIGDILEHQRYVTSTNEYSHIGQWNNSLSDRLLSCPYDLQLEFDHLQLYARQEEFQFWIPFVSFADGLHTMNSLLVYQAVVHNMKDQQEDLELEVREGHTYDPFYHWRRELLPFMVFNDYMFRNRFLSSDIVISPLEYSKVFKSDDKNVATTMPDEIFLDCWESFHFVVSLTIDENLLSGASSLDELWITLEVSDQNLIDVSTKREEVYVNSSVKYQLLIADKGSLQTQLASGVGLHRVSVSIEVWMSQCKCSACDSHASKQLQVLIPICLMGEVCWQFSISGKDKLKSKLWFSTYYMYVSSTLIEEVNSIAWFLYLAVANFKWEQLLLSLRFFPPIFPFCF</sequence>
<dbReference type="RefSeq" id="XP_038075431.1">
    <property type="nucleotide sequence ID" value="XM_038219503.1"/>
</dbReference>
<dbReference type="RefSeq" id="XP_038075457.1">
    <property type="nucleotide sequence ID" value="XM_038219529.1"/>
</dbReference>
<dbReference type="Pfam" id="PF22851">
    <property type="entry name" value="CATSPERG_Ig-like"/>
    <property type="match status" value="1"/>
</dbReference>
<dbReference type="AlphaFoldDB" id="A0A914BHT5"/>
<proteinExistence type="predicted"/>
<evidence type="ECO:0000313" key="5">
    <source>
        <dbReference type="Proteomes" id="UP000887568"/>
    </source>
</evidence>
<dbReference type="RefSeq" id="XP_038075449.1">
    <property type="nucleotide sequence ID" value="XM_038219521.1"/>
</dbReference>
<feature type="domain" description="CATSPERG N-terminal" evidence="2">
    <location>
        <begin position="22"/>
        <end position="177"/>
    </location>
</feature>
<dbReference type="RefSeq" id="XP_038075463.1">
    <property type="nucleotide sequence ID" value="XM_038219535.1"/>
</dbReference>
<evidence type="ECO:0000313" key="4">
    <source>
        <dbReference type="EnsemblMetazoa" id="XP_038075431.1"/>
    </source>
</evidence>
<dbReference type="GeneID" id="119743138"/>
<dbReference type="EnsemblMetazoa" id="XM_038219503.1">
    <property type="protein sequence ID" value="XP_038075431.1"/>
    <property type="gene ID" value="LOC119743138"/>
</dbReference>
<feature type="chain" id="PRO_5038275761" evidence="1">
    <location>
        <begin position="21"/>
        <end position="612"/>
    </location>
</feature>
<evidence type="ECO:0000259" key="3">
    <source>
        <dbReference type="Pfam" id="PF22851"/>
    </source>
</evidence>
<organism evidence="4 5">
    <name type="scientific">Patiria miniata</name>
    <name type="common">Bat star</name>
    <name type="synonym">Asterina miniata</name>
    <dbReference type="NCBI Taxonomy" id="46514"/>
    <lineage>
        <taxon>Eukaryota</taxon>
        <taxon>Metazoa</taxon>
        <taxon>Echinodermata</taxon>
        <taxon>Eleutherozoa</taxon>
        <taxon>Asterozoa</taxon>
        <taxon>Asteroidea</taxon>
        <taxon>Valvatacea</taxon>
        <taxon>Valvatida</taxon>
        <taxon>Asterinidae</taxon>
        <taxon>Patiria</taxon>
    </lineage>
</organism>
<keyword evidence="1" id="KW-0732">Signal</keyword>
<evidence type="ECO:0000256" key="1">
    <source>
        <dbReference type="SAM" id="SignalP"/>
    </source>
</evidence>
<dbReference type="EnsemblMetazoa" id="XM_038219539.1">
    <property type="protein sequence ID" value="XP_038075467.1"/>
    <property type="gene ID" value="LOC119743138"/>
</dbReference>
<keyword evidence="5" id="KW-1185">Reference proteome</keyword>
<name>A0A914BHT5_PATMI</name>
<feature type="domain" description="CATSPERG Ig-like" evidence="3">
    <location>
        <begin position="422"/>
        <end position="523"/>
    </location>
</feature>
<dbReference type="Pfam" id="PF22840">
    <property type="entry name" value="CATSPERG_NTD"/>
    <property type="match status" value="1"/>
</dbReference>
<dbReference type="Proteomes" id="UP000887568">
    <property type="component" value="Unplaced"/>
</dbReference>
<dbReference type="PANTHER" id="PTHR14327:SF1">
    <property type="entry name" value="CATION CHANNEL SPERM-ASSOCIATED AUXILIARY SUBUNIT GAMMA"/>
    <property type="match status" value="1"/>
</dbReference>
<feature type="signal peptide" evidence="1">
    <location>
        <begin position="1"/>
        <end position="20"/>
    </location>
</feature>
<reference evidence="4" key="1">
    <citation type="submission" date="2022-11" db="UniProtKB">
        <authorList>
            <consortium name="EnsemblMetazoa"/>
        </authorList>
    </citation>
    <scope>IDENTIFICATION</scope>
</reference>
<dbReference type="EnsemblMetazoa" id="XM_038219521.1">
    <property type="protein sequence ID" value="XP_038075449.1"/>
    <property type="gene ID" value="LOC119743138"/>
</dbReference>
<dbReference type="InterPro" id="IPR053874">
    <property type="entry name" value="CATSPERG_Ig-like"/>
</dbReference>
<evidence type="ECO:0000259" key="2">
    <source>
        <dbReference type="Pfam" id="PF22840"/>
    </source>
</evidence>
<dbReference type="EnsemblMetazoa" id="XM_038219512.1">
    <property type="protein sequence ID" value="XP_038075440.1"/>
    <property type="gene ID" value="LOC119743138"/>
</dbReference>
<dbReference type="EnsemblMetazoa" id="XM_038219529.1">
    <property type="protein sequence ID" value="XP_038075457.1"/>
    <property type="gene ID" value="LOC119743138"/>
</dbReference>
<dbReference type="RefSeq" id="XP_038075467.1">
    <property type="nucleotide sequence ID" value="XM_038219539.1"/>
</dbReference>
<dbReference type="GO" id="GO:0097228">
    <property type="term" value="C:sperm principal piece"/>
    <property type="evidence" value="ECO:0007669"/>
    <property type="project" value="InterPro"/>
</dbReference>
<dbReference type="PANTHER" id="PTHR14327">
    <property type="entry name" value="CATION CHANNEL SPERM-ASSOCIATED PROTEIN SUBUNIT GAMMA"/>
    <property type="match status" value="1"/>
</dbReference>
<dbReference type="GO" id="GO:0036128">
    <property type="term" value="C:CatSper complex"/>
    <property type="evidence" value="ECO:0007669"/>
    <property type="project" value="InterPro"/>
</dbReference>
<dbReference type="EnsemblMetazoa" id="XM_038219535.1">
    <property type="protein sequence ID" value="XP_038075463.1"/>
    <property type="gene ID" value="LOC119743138"/>
</dbReference>
<dbReference type="RefSeq" id="XP_038075440.1">
    <property type="nucleotide sequence ID" value="XM_038219512.1"/>
</dbReference>